<dbReference type="PANTHER" id="PTHR43096">
    <property type="entry name" value="DNAJ HOMOLOG 1, MITOCHONDRIAL-RELATED"/>
    <property type="match status" value="1"/>
</dbReference>
<dbReference type="InterPro" id="IPR018253">
    <property type="entry name" value="DnaJ_domain_CS"/>
</dbReference>
<dbReference type="InterPro" id="IPR001305">
    <property type="entry name" value="HSP_DnaJ_Cys-rich_dom"/>
</dbReference>
<dbReference type="RefSeq" id="XP_003956443.1">
    <property type="nucleotide sequence ID" value="XM_003956394.1"/>
</dbReference>
<dbReference type="InterPro" id="IPR012724">
    <property type="entry name" value="DnaJ"/>
</dbReference>
<dbReference type="InterPro" id="IPR036869">
    <property type="entry name" value="J_dom_sf"/>
</dbReference>
<dbReference type="SUPFAM" id="SSF57938">
    <property type="entry name" value="DnaJ/Hsp40 cysteine-rich domain"/>
    <property type="match status" value="1"/>
</dbReference>
<feature type="region of interest" description="Disordered" evidence="7">
    <location>
        <begin position="442"/>
        <end position="479"/>
    </location>
</feature>
<proteinExistence type="inferred from homology"/>
<dbReference type="OrthoDB" id="10256793at2759"/>
<feature type="compositionally biased region" description="Low complexity" evidence="7">
    <location>
        <begin position="442"/>
        <end position="468"/>
    </location>
</feature>
<dbReference type="GO" id="GO:0005524">
    <property type="term" value="F:ATP binding"/>
    <property type="evidence" value="ECO:0007669"/>
    <property type="project" value="InterPro"/>
</dbReference>
<dbReference type="GeneID" id="13885227"/>
<dbReference type="HOGENOM" id="CLU_017633_0_3_1"/>
<keyword evidence="2" id="KW-0677">Repeat</keyword>
<dbReference type="InterPro" id="IPR002939">
    <property type="entry name" value="DnaJ_C"/>
</dbReference>
<protein>
    <recommendedName>
        <fullName evidence="12">J domain-containing protein</fullName>
    </recommendedName>
</protein>
<evidence type="ECO:0000256" key="6">
    <source>
        <dbReference type="PROSITE-ProRule" id="PRU00546"/>
    </source>
</evidence>
<gene>
    <name evidence="10" type="primary">KAFR0C03160</name>
    <name evidence="10" type="ORF">KAFR_0C03160</name>
</gene>
<dbReference type="Pfam" id="PF01556">
    <property type="entry name" value="DnaJ_C"/>
    <property type="match status" value="1"/>
</dbReference>
<evidence type="ECO:0000256" key="4">
    <source>
        <dbReference type="ARBA" id="ARBA00022833"/>
    </source>
</evidence>
<keyword evidence="4 6" id="KW-0862">Zinc</keyword>
<accession>H2ASF8</accession>
<evidence type="ECO:0000259" key="9">
    <source>
        <dbReference type="PROSITE" id="PS51188"/>
    </source>
</evidence>
<evidence type="ECO:0000313" key="11">
    <source>
        <dbReference type="Proteomes" id="UP000005220"/>
    </source>
</evidence>
<reference evidence="10 11" key="1">
    <citation type="journal article" date="2011" name="Proc. Natl. Acad. Sci. U.S.A.">
        <title>Evolutionary erosion of yeast sex chromosomes by mating-type switching accidents.</title>
        <authorList>
            <person name="Gordon J.L."/>
            <person name="Armisen D."/>
            <person name="Proux-Wera E."/>
            <person name="Oheigeartaigh S.S."/>
            <person name="Byrne K.P."/>
            <person name="Wolfe K.H."/>
        </authorList>
    </citation>
    <scope>NUCLEOTIDE SEQUENCE [LARGE SCALE GENOMIC DNA]</scope>
    <source>
        <strain evidence="11">ATCC 22294 / BCRC 22015 / CBS 2517 / CECT 1963 / NBRC 1671 / NRRL Y-8276</strain>
    </source>
</reference>
<dbReference type="GO" id="GO:0042026">
    <property type="term" value="P:protein refolding"/>
    <property type="evidence" value="ECO:0007669"/>
    <property type="project" value="EnsemblFungi"/>
</dbReference>
<dbReference type="SUPFAM" id="SSF49493">
    <property type="entry name" value="HSP40/DnaJ peptide-binding domain"/>
    <property type="match status" value="2"/>
</dbReference>
<dbReference type="PROSITE" id="PS50076">
    <property type="entry name" value="DNAJ_2"/>
    <property type="match status" value="1"/>
</dbReference>
<dbReference type="STRING" id="1071382.H2ASF8"/>
<evidence type="ECO:0000256" key="5">
    <source>
        <dbReference type="ARBA" id="ARBA00023186"/>
    </source>
</evidence>
<dbReference type="CDD" id="cd10747">
    <property type="entry name" value="DnaJ_C"/>
    <property type="match status" value="1"/>
</dbReference>
<dbReference type="SMART" id="SM00271">
    <property type="entry name" value="DnaJ"/>
    <property type="match status" value="1"/>
</dbReference>
<dbReference type="EMBL" id="HE650823">
    <property type="protein sequence ID" value="CCF57308.1"/>
    <property type="molecule type" value="Genomic_DNA"/>
</dbReference>
<dbReference type="FunCoup" id="H2ASF8">
    <property type="interactions" value="1040"/>
</dbReference>
<evidence type="ECO:0000256" key="3">
    <source>
        <dbReference type="ARBA" id="ARBA00022771"/>
    </source>
</evidence>
<dbReference type="PRINTS" id="PR00625">
    <property type="entry name" value="JDOMAIN"/>
</dbReference>
<dbReference type="FunFam" id="2.10.230.10:FF:000002">
    <property type="entry name" value="Molecular chaperone DnaJ"/>
    <property type="match status" value="1"/>
</dbReference>
<dbReference type="eggNOG" id="KOG0715">
    <property type="taxonomic scope" value="Eukaryota"/>
</dbReference>
<dbReference type="GO" id="GO:0008270">
    <property type="term" value="F:zinc ion binding"/>
    <property type="evidence" value="ECO:0007669"/>
    <property type="project" value="UniProtKB-KW"/>
</dbReference>
<dbReference type="InterPro" id="IPR001623">
    <property type="entry name" value="DnaJ_domain"/>
</dbReference>
<keyword evidence="11" id="KW-1185">Reference proteome</keyword>
<evidence type="ECO:0000256" key="7">
    <source>
        <dbReference type="SAM" id="MobiDB-lite"/>
    </source>
</evidence>
<evidence type="ECO:0000256" key="1">
    <source>
        <dbReference type="ARBA" id="ARBA00022723"/>
    </source>
</evidence>
<dbReference type="PROSITE" id="PS00636">
    <property type="entry name" value="DNAJ_1"/>
    <property type="match status" value="1"/>
</dbReference>
<dbReference type="SUPFAM" id="SSF46565">
    <property type="entry name" value="Chaperone J-domain"/>
    <property type="match status" value="1"/>
</dbReference>
<dbReference type="KEGG" id="kaf:KAFR_0C03160"/>
<dbReference type="HAMAP" id="MF_01152">
    <property type="entry name" value="DnaJ"/>
    <property type="match status" value="1"/>
</dbReference>
<dbReference type="Pfam" id="PF00226">
    <property type="entry name" value="DnaJ"/>
    <property type="match status" value="1"/>
</dbReference>
<name>H2ASF8_KAZAF</name>
<dbReference type="PANTHER" id="PTHR43096:SF52">
    <property type="entry name" value="DNAJ HOMOLOG 1, MITOCHONDRIAL-RELATED"/>
    <property type="match status" value="1"/>
</dbReference>
<organism evidence="10 11">
    <name type="scientific">Kazachstania africana (strain ATCC 22294 / BCRC 22015 / CBS 2517 / CECT 1963 / NBRC 1671 / NRRL Y-8276)</name>
    <name type="common">Yeast</name>
    <name type="synonym">Kluyveromyces africanus</name>
    <dbReference type="NCBI Taxonomy" id="1071382"/>
    <lineage>
        <taxon>Eukaryota</taxon>
        <taxon>Fungi</taxon>
        <taxon>Dikarya</taxon>
        <taxon>Ascomycota</taxon>
        <taxon>Saccharomycotina</taxon>
        <taxon>Saccharomycetes</taxon>
        <taxon>Saccharomycetales</taxon>
        <taxon>Saccharomycetaceae</taxon>
        <taxon>Kazachstania</taxon>
    </lineage>
</organism>
<keyword evidence="3 6" id="KW-0863">Zinc-finger</keyword>
<dbReference type="GO" id="GO:0001671">
    <property type="term" value="F:ATPase activator activity"/>
    <property type="evidence" value="ECO:0007669"/>
    <property type="project" value="EnsemblFungi"/>
</dbReference>
<dbReference type="AlphaFoldDB" id="H2ASF8"/>
<evidence type="ECO:0000259" key="8">
    <source>
        <dbReference type="PROSITE" id="PS50076"/>
    </source>
</evidence>
<keyword evidence="1 6" id="KW-0479">Metal-binding</keyword>
<dbReference type="Gene3D" id="1.10.287.110">
    <property type="entry name" value="DnaJ domain"/>
    <property type="match status" value="1"/>
</dbReference>
<dbReference type="GO" id="GO:0006515">
    <property type="term" value="P:protein quality control for misfolded or incompletely synthesized proteins"/>
    <property type="evidence" value="ECO:0007669"/>
    <property type="project" value="EnsemblFungi"/>
</dbReference>
<dbReference type="CDD" id="cd10719">
    <property type="entry name" value="DnaJ_zf"/>
    <property type="match status" value="1"/>
</dbReference>
<evidence type="ECO:0008006" key="12">
    <source>
        <dbReference type="Google" id="ProtNLM"/>
    </source>
</evidence>
<keyword evidence="5" id="KW-0143">Chaperone</keyword>
<dbReference type="Pfam" id="PF00684">
    <property type="entry name" value="DnaJ_CXXCXGXG"/>
    <property type="match status" value="1"/>
</dbReference>
<dbReference type="GO" id="GO:0009408">
    <property type="term" value="P:response to heat"/>
    <property type="evidence" value="ECO:0007669"/>
    <property type="project" value="EnsemblFungi"/>
</dbReference>
<evidence type="ECO:0000256" key="2">
    <source>
        <dbReference type="ARBA" id="ARBA00022737"/>
    </source>
</evidence>
<dbReference type="InterPro" id="IPR008971">
    <property type="entry name" value="HSP40/DnaJ_pept-bd"/>
</dbReference>
<dbReference type="InParanoid" id="H2ASF8"/>
<dbReference type="InterPro" id="IPR036410">
    <property type="entry name" value="HSP_DnaJ_Cys-rich_dom_sf"/>
</dbReference>
<dbReference type="Gene3D" id="2.60.260.20">
    <property type="entry name" value="Urease metallochaperone UreE, N-terminal domain"/>
    <property type="match status" value="2"/>
</dbReference>
<dbReference type="Gene3D" id="2.10.230.10">
    <property type="entry name" value="Heat shock protein DnaJ, cysteine-rich domain"/>
    <property type="match status" value="1"/>
</dbReference>
<dbReference type="GO" id="GO:0031072">
    <property type="term" value="F:heat shock protein binding"/>
    <property type="evidence" value="ECO:0007669"/>
    <property type="project" value="InterPro"/>
</dbReference>
<dbReference type="GO" id="GO:0006458">
    <property type="term" value="P:'de novo' protein folding"/>
    <property type="evidence" value="ECO:0007669"/>
    <property type="project" value="EnsemblFungi"/>
</dbReference>
<feature type="domain" description="J" evidence="8">
    <location>
        <begin position="47"/>
        <end position="111"/>
    </location>
</feature>
<dbReference type="CDD" id="cd06257">
    <property type="entry name" value="DnaJ"/>
    <property type="match status" value="1"/>
</dbReference>
<feature type="domain" description="CR-type" evidence="9">
    <location>
        <begin position="197"/>
        <end position="277"/>
    </location>
</feature>
<sequence>MFSICSKSLLLPSVTRRILIKNTATTATIWKNSFHTTNLILNNKIKDPYKTLGINSNASQSDIKKAYYKLAKKYHPDINKEENAEAKFHDLQNAYEILSDEQKRKQYDQFGPSAFDPNINTSGNSNPFTSDPFGFGTTNNPFSDFGGINFEDLFGNAFKQQHSNNTSNSNRNFFREFKGDTIHLNYNLNFKDSVFGKKNVKLNFNSFDPCNTCNGSGLKHNAHKSTCQTCNGTGTRVHIRGGFQMMSTCNDCNGEGTKIDPNDYCNHCHGDGVEFKRNKEITVDLPNALQDGDVIRVSNKGSYPQMAMDPDLINNNNVRMTRGDILIKINVINDTKFKIRDKYDIWYTMEIPITTAALGGIVTIPSIDGTNVRLRVSPGTQNDQIISIPNMGVPRSNIFSRSTNTTNRGNMKVQYKIIIKKPQSQAEKCLWEALADITNDTTAKKSNTNSTTSTQTSTKHNTQTSNTTEYNPDEPSALGRLEKFISNTFKKIKGEKNS</sequence>
<dbReference type="GO" id="GO:0005759">
    <property type="term" value="C:mitochondrial matrix"/>
    <property type="evidence" value="ECO:0007669"/>
    <property type="project" value="EnsemblFungi"/>
</dbReference>
<evidence type="ECO:0000313" key="10">
    <source>
        <dbReference type="EMBL" id="CCF57308.1"/>
    </source>
</evidence>
<dbReference type="PROSITE" id="PS51188">
    <property type="entry name" value="ZF_CR"/>
    <property type="match status" value="1"/>
</dbReference>
<feature type="zinc finger region" description="CR-type" evidence="6">
    <location>
        <begin position="197"/>
        <end position="277"/>
    </location>
</feature>
<dbReference type="Proteomes" id="UP000005220">
    <property type="component" value="Chromosome 3"/>
</dbReference>
<dbReference type="GO" id="GO:0051082">
    <property type="term" value="F:unfolded protein binding"/>
    <property type="evidence" value="ECO:0007669"/>
    <property type="project" value="EnsemblFungi"/>
</dbReference>